<sequence>MVSRDGGKPVVVCASQSQRTSCQFGSGAPLQSSPVGGPEEARIVLVVAAASALRLFTCQKPANTGPAPGSLLRCADLPFGYPLRTLQQEVKHAYGPSGQLLQALPPVRVPSIRQISGLRTWAMVAPARVPAAPQDMHYYRRNRGGHYMNRYNGREKKNLTFAQPPVRIRTTLAPQSIPGDPISILLQNSYASTGAWELTLHGYQGLQPTQLTNEGTTREGVPSTPLLNDSHRRSTVLNSSGSTLLFLIIVIYLYLIPMNP</sequence>
<name>A0AAV4QHX8_CAEEX</name>
<keyword evidence="1" id="KW-0812">Transmembrane</keyword>
<accession>A0AAV4QHX8</accession>
<comment type="caution">
    <text evidence="2">The sequence shown here is derived from an EMBL/GenBank/DDBJ whole genome shotgun (WGS) entry which is preliminary data.</text>
</comment>
<organism evidence="2 3">
    <name type="scientific">Caerostris extrusa</name>
    <name type="common">Bark spider</name>
    <name type="synonym">Caerostris bankana</name>
    <dbReference type="NCBI Taxonomy" id="172846"/>
    <lineage>
        <taxon>Eukaryota</taxon>
        <taxon>Metazoa</taxon>
        <taxon>Ecdysozoa</taxon>
        <taxon>Arthropoda</taxon>
        <taxon>Chelicerata</taxon>
        <taxon>Arachnida</taxon>
        <taxon>Araneae</taxon>
        <taxon>Araneomorphae</taxon>
        <taxon>Entelegynae</taxon>
        <taxon>Araneoidea</taxon>
        <taxon>Araneidae</taxon>
        <taxon>Caerostris</taxon>
    </lineage>
</organism>
<reference evidence="2 3" key="1">
    <citation type="submission" date="2021-06" db="EMBL/GenBank/DDBJ databases">
        <title>Caerostris extrusa draft genome.</title>
        <authorList>
            <person name="Kono N."/>
            <person name="Arakawa K."/>
        </authorList>
    </citation>
    <scope>NUCLEOTIDE SEQUENCE [LARGE SCALE GENOMIC DNA]</scope>
</reference>
<keyword evidence="1" id="KW-0472">Membrane</keyword>
<dbReference type="EMBL" id="BPLR01006264">
    <property type="protein sequence ID" value="GIY08536.1"/>
    <property type="molecule type" value="Genomic_DNA"/>
</dbReference>
<protein>
    <submittedName>
        <fullName evidence="2">Uncharacterized protein</fullName>
    </submittedName>
</protein>
<dbReference type="Proteomes" id="UP001054945">
    <property type="component" value="Unassembled WGS sequence"/>
</dbReference>
<evidence type="ECO:0000313" key="3">
    <source>
        <dbReference type="Proteomes" id="UP001054945"/>
    </source>
</evidence>
<gene>
    <name evidence="2" type="ORF">CEXT_190921</name>
</gene>
<keyword evidence="3" id="KW-1185">Reference proteome</keyword>
<evidence type="ECO:0000256" key="1">
    <source>
        <dbReference type="SAM" id="Phobius"/>
    </source>
</evidence>
<keyword evidence="1" id="KW-1133">Transmembrane helix</keyword>
<proteinExistence type="predicted"/>
<dbReference type="AlphaFoldDB" id="A0AAV4QHX8"/>
<feature type="transmembrane region" description="Helical" evidence="1">
    <location>
        <begin position="236"/>
        <end position="256"/>
    </location>
</feature>
<evidence type="ECO:0000313" key="2">
    <source>
        <dbReference type="EMBL" id="GIY08536.1"/>
    </source>
</evidence>